<dbReference type="SUPFAM" id="SSF53474">
    <property type="entry name" value="alpha/beta-Hydrolases"/>
    <property type="match status" value="1"/>
</dbReference>
<dbReference type="PROSITE" id="PS51043">
    <property type="entry name" value="DDHD"/>
    <property type="match status" value="1"/>
</dbReference>
<feature type="compositionally biased region" description="Low complexity" evidence="1">
    <location>
        <begin position="599"/>
        <end position="611"/>
    </location>
</feature>
<dbReference type="InterPro" id="IPR058055">
    <property type="entry name" value="PA-PLA1"/>
</dbReference>
<organism evidence="3 4">
    <name type="scientific">Apiospora arundinis</name>
    <dbReference type="NCBI Taxonomy" id="335852"/>
    <lineage>
        <taxon>Eukaryota</taxon>
        <taxon>Fungi</taxon>
        <taxon>Dikarya</taxon>
        <taxon>Ascomycota</taxon>
        <taxon>Pezizomycotina</taxon>
        <taxon>Sordariomycetes</taxon>
        <taxon>Xylariomycetidae</taxon>
        <taxon>Amphisphaeriales</taxon>
        <taxon>Apiosporaceae</taxon>
        <taxon>Apiospora</taxon>
    </lineage>
</organism>
<dbReference type="InterPro" id="IPR004177">
    <property type="entry name" value="DDHD_dom"/>
</dbReference>
<proteinExistence type="predicted"/>
<feature type="compositionally biased region" description="Basic and acidic residues" evidence="1">
    <location>
        <begin position="347"/>
        <end position="359"/>
    </location>
</feature>
<feature type="compositionally biased region" description="Polar residues" evidence="1">
    <location>
        <begin position="252"/>
        <end position="261"/>
    </location>
</feature>
<reference evidence="3 4" key="1">
    <citation type="journal article" date="2024" name="IMA Fungus">
        <title>Apiospora arundinis, a panoply of carbohydrate-active enzymes and secondary metabolites.</title>
        <authorList>
            <person name="Sorensen T."/>
            <person name="Petersen C."/>
            <person name="Muurmann A.T."/>
            <person name="Christiansen J.V."/>
            <person name="Brundto M.L."/>
            <person name="Overgaard C.K."/>
            <person name="Boysen A.T."/>
            <person name="Wollenberg R.D."/>
            <person name="Larsen T.O."/>
            <person name="Sorensen J.L."/>
            <person name="Nielsen K.L."/>
            <person name="Sondergaard T.E."/>
        </authorList>
    </citation>
    <scope>NUCLEOTIDE SEQUENCE [LARGE SCALE GENOMIC DNA]</scope>
    <source>
        <strain evidence="3 4">AAU 773</strain>
    </source>
</reference>
<feature type="region of interest" description="Disordered" evidence="1">
    <location>
        <begin position="252"/>
        <end position="302"/>
    </location>
</feature>
<accession>A0ABR2IIQ8</accession>
<sequence length="1054" mass="115474">MPPAAGHQHLDADAQHNYGPKCRLAPVARPFTQPDGDDDEENAIPPVNAQFFYTSAIPIDDPLSTSTIAGAADAKSAKGLVLRPFSRGDNNALEKAWLGLASDEYCRNHDQARRNRSPSPSLAKANTERLEEIVHDLAIKHKEKHAREGPGHELTLPELDTATDTESEIPLCCQELLSDVGVQLRTSFCSVARKRQLALDRDRLAREVMIYMKTLRTDATASVTRRHASMSRPKSESLAKAAFFSNTKENSSIAEQLNDVSSRAAGRRSETESQSRRGSGARSPSSLTARGSPNEAHASSPISVRASVADAGISGTPFVRVGTPETVHYSPSNSLPRGPSSLTETRMTVEEKPTRERPMSPEQSAAEMPATMPERGRKPRAKAAVAVPVGVSRLHEVTLPALQMKPIYWSPINDIAAVQRATWFYKDTMMPIDIAVANQLEAGYRELKPHTETWRDELRCAVEVGPDGEEKVSHRLWPTNMDEAAKSKVPPEPIIPSNPFCAARCFRGEAAAEGNLLPSSNEDNFIQDQSHRKYDQYHVIYKDKDYAFLLKPSLKPSAYYGRRPVAKIAKGITIGIPVVRGFDAAAWAKLHEKKRSQVPNAPNPGSAASASQESTGPGACPGCKTEKERGQVTDLVLVAHGIGQKLAEKVEAYHFTHAINAFRRAVNLELGGDAVRAVLREGQNGIMVLPVNWRQKLSFEEGGPMKEDDKADYMPEGFGLKDIEPPTIPAVRSMISDIMFDIPFYMSHHKPKMIAALVGEANRVYRLWCRNNPGFSQRGRVHLIGHSLGSAMALEILSWQPTLTPPLDLAQEMSLQHFEFDTKNLFLVGSPSAFFLLLERGALIPRRGRRKPGADPADTVSGDVVGEAGQFGCLAVDNVYNVLAREDPVAYFLNGTIDPKYAASLKTAYVPSATTTLFQSMGNAVRSFVPGVGGSNNTTAQSAANNPALAKPPPALRLPSQLELEVHDFTREEVAEKKAYLLNDNGQIDYFLRSGGGPLELQYLNMLSAHSSYWANHDFIRMFCMEIGRKPGKGNTLPAMRAVKAKRRALPDMS</sequence>
<gene>
    <name evidence="3" type="ORF">PGQ11_009515</name>
</gene>
<feature type="compositionally biased region" description="Polar residues" evidence="1">
    <location>
        <begin position="329"/>
        <end position="346"/>
    </location>
</feature>
<feature type="domain" description="DDHD" evidence="2">
    <location>
        <begin position="818"/>
        <end position="1029"/>
    </location>
</feature>
<evidence type="ECO:0000313" key="3">
    <source>
        <dbReference type="EMBL" id="KAK8863280.1"/>
    </source>
</evidence>
<dbReference type="Pfam" id="PF02862">
    <property type="entry name" value="DDHD"/>
    <property type="match status" value="2"/>
</dbReference>
<dbReference type="PANTHER" id="PTHR23509:SF6">
    <property type="entry name" value="PHOSPHOLIPASE C1020.13C-RELATED"/>
    <property type="match status" value="1"/>
</dbReference>
<comment type="caution">
    <text evidence="3">The sequence shown here is derived from an EMBL/GenBank/DDBJ whole genome shotgun (WGS) entry which is preliminary data.</text>
</comment>
<name>A0ABR2IIQ8_9PEZI</name>
<dbReference type="EMBL" id="JAPCWZ010000005">
    <property type="protein sequence ID" value="KAK8863280.1"/>
    <property type="molecule type" value="Genomic_DNA"/>
</dbReference>
<dbReference type="SMART" id="SM01127">
    <property type="entry name" value="DDHD"/>
    <property type="match status" value="1"/>
</dbReference>
<evidence type="ECO:0000256" key="1">
    <source>
        <dbReference type="SAM" id="MobiDB-lite"/>
    </source>
</evidence>
<evidence type="ECO:0000313" key="4">
    <source>
        <dbReference type="Proteomes" id="UP001390339"/>
    </source>
</evidence>
<evidence type="ECO:0000259" key="2">
    <source>
        <dbReference type="PROSITE" id="PS51043"/>
    </source>
</evidence>
<keyword evidence="4" id="KW-1185">Reference proteome</keyword>
<feature type="region of interest" description="Disordered" evidence="1">
    <location>
        <begin position="1"/>
        <end position="21"/>
    </location>
</feature>
<dbReference type="PANTHER" id="PTHR23509">
    <property type="entry name" value="PA-PL1 PHOSPHOLIPASE FAMILY"/>
    <property type="match status" value="1"/>
</dbReference>
<protein>
    <submittedName>
        <fullName evidence="3">DDHD domain-containing protein</fullName>
    </submittedName>
</protein>
<dbReference type="InterPro" id="IPR029058">
    <property type="entry name" value="AB_hydrolase_fold"/>
</dbReference>
<dbReference type="Proteomes" id="UP001390339">
    <property type="component" value="Unassembled WGS sequence"/>
</dbReference>
<feature type="region of interest" description="Disordered" evidence="1">
    <location>
        <begin position="594"/>
        <end position="625"/>
    </location>
</feature>
<feature type="compositionally biased region" description="Low complexity" evidence="1">
    <location>
        <begin position="276"/>
        <end position="286"/>
    </location>
</feature>
<feature type="region of interest" description="Disordered" evidence="1">
    <location>
        <begin position="323"/>
        <end position="380"/>
    </location>
</feature>